<name>A0A8S5N573_9CAUD</name>
<proteinExistence type="predicted"/>
<dbReference type="SMART" id="SM00228">
    <property type="entry name" value="PDZ"/>
    <property type="match status" value="1"/>
</dbReference>
<dbReference type="GO" id="GO:0008233">
    <property type="term" value="F:peptidase activity"/>
    <property type="evidence" value="ECO:0007669"/>
    <property type="project" value="UniProtKB-KW"/>
</dbReference>
<dbReference type="Pfam" id="PF13180">
    <property type="entry name" value="PDZ_2"/>
    <property type="match status" value="1"/>
</dbReference>
<dbReference type="InterPro" id="IPR001478">
    <property type="entry name" value="PDZ"/>
</dbReference>
<dbReference type="Gene3D" id="2.30.42.10">
    <property type="match status" value="1"/>
</dbReference>
<dbReference type="EMBL" id="BK015070">
    <property type="protein sequence ID" value="DAD89801.1"/>
    <property type="molecule type" value="Genomic_DNA"/>
</dbReference>
<dbReference type="SUPFAM" id="SSF50156">
    <property type="entry name" value="PDZ domain-like"/>
    <property type="match status" value="1"/>
</dbReference>
<dbReference type="GO" id="GO:0006508">
    <property type="term" value="P:proteolysis"/>
    <property type="evidence" value="ECO:0007669"/>
    <property type="project" value="UniProtKB-KW"/>
</dbReference>
<reference evidence="2" key="1">
    <citation type="journal article" date="2021" name="Proc. Natl. Acad. Sci. U.S.A.">
        <title>A Catalog of Tens of Thousands of Viruses from Human Metagenomes Reveals Hidden Associations with Chronic Diseases.</title>
        <authorList>
            <person name="Tisza M.J."/>
            <person name="Buck C.B."/>
        </authorList>
    </citation>
    <scope>NUCLEOTIDE SEQUENCE</scope>
    <source>
        <strain evidence="2">Ctsip2</strain>
    </source>
</reference>
<protein>
    <submittedName>
        <fullName evidence="2">Protease</fullName>
    </submittedName>
</protein>
<organism evidence="2">
    <name type="scientific">Myoviridae sp. ctsip2</name>
    <dbReference type="NCBI Taxonomy" id="2826705"/>
    <lineage>
        <taxon>Viruses</taxon>
        <taxon>Duplodnaviria</taxon>
        <taxon>Heunggongvirae</taxon>
        <taxon>Uroviricota</taxon>
        <taxon>Caudoviricetes</taxon>
    </lineage>
</organism>
<accession>A0A8S5N573</accession>
<dbReference type="InterPro" id="IPR036034">
    <property type="entry name" value="PDZ_sf"/>
</dbReference>
<sequence>MFLHNKKNFFNVVLFLLIFFAFAVCANAVEGSFRPALGLNFMKYKDCLFVFYIQKDTPAYNEILPGDEIIEVNNTSVAKLTRTQCLPLFAGKEGTIVKLKIRRSGEILEKQLIKKRVFMSDSIEITPGFSVKTEHAIVNGYPHLWITMFNQPPFEQGFYKKKAVYARKLWAFDCYRQIMAQTEHIEYYKNNTYYQAPSITSIKDYEWHRIIPDTVSYEAYKYACIFFKEF</sequence>
<dbReference type="PROSITE" id="PS50106">
    <property type="entry name" value="PDZ"/>
    <property type="match status" value="1"/>
</dbReference>
<evidence type="ECO:0000313" key="2">
    <source>
        <dbReference type="EMBL" id="DAD89801.1"/>
    </source>
</evidence>
<feature type="domain" description="PDZ" evidence="1">
    <location>
        <begin position="30"/>
        <end position="84"/>
    </location>
</feature>
<evidence type="ECO:0000259" key="1">
    <source>
        <dbReference type="PROSITE" id="PS50106"/>
    </source>
</evidence>
<keyword evidence="2" id="KW-0645">Protease</keyword>
<keyword evidence="2" id="KW-0378">Hydrolase</keyword>